<keyword evidence="2" id="KW-0472">Membrane</keyword>
<sequence>MSIHPSIPRARSQPARPPRARPPKSNPSQPSPAQPGQPADMRTDREAKGVCVCGLAGLVGWTVLGWVHAFIFFDAVTDTDCLMLPAAAAGLGGRACDDYVWNRSDGRDGLVGHFSHTYNTMADQHPSYLPYLTCLTITFEPSSLASHPHIAAATMYRLRLRLRLVPSNYTSHRTCLPALPDLPPPSPAASGNVLD</sequence>
<proteinExistence type="predicted"/>
<accession>A0ABR1YKT7</accession>
<reference evidence="3 4" key="1">
    <citation type="submission" date="2024-04" db="EMBL/GenBank/DDBJ databases">
        <title>Phyllosticta paracitricarpa is synonymous to the EU quarantine fungus P. citricarpa based on phylogenomic analyses.</title>
        <authorList>
            <consortium name="Lawrence Berkeley National Laboratory"/>
            <person name="Van Ingen-Buijs V.A."/>
            <person name="Van Westerhoven A.C."/>
            <person name="Haridas S."/>
            <person name="Skiadas P."/>
            <person name="Martin F."/>
            <person name="Groenewald J.Z."/>
            <person name="Crous P.W."/>
            <person name="Seidl M.F."/>
        </authorList>
    </citation>
    <scope>NUCLEOTIDE SEQUENCE [LARGE SCALE GENOMIC DNA]</scope>
    <source>
        <strain evidence="3 4">CBS 123374</strain>
    </source>
</reference>
<comment type="caution">
    <text evidence="3">The sequence shown here is derived from an EMBL/GenBank/DDBJ whole genome shotgun (WGS) entry which is preliminary data.</text>
</comment>
<protein>
    <submittedName>
        <fullName evidence="3">Uncharacterized protein</fullName>
    </submittedName>
</protein>
<keyword evidence="2" id="KW-0812">Transmembrane</keyword>
<name>A0ABR1YKT7_9PEZI</name>
<evidence type="ECO:0000256" key="1">
    <source>
        <dbReference type="SAM" id="MobiDB-lite"/>
    </source>
</evidence>
<gene>
    <name evidence="3" type="ORF">HDK90DRAFT_309053</name>
</gene>
<feature type="compositionally biased region" description="Low complexity" evidence="1">
    <location>
        <begin position="1"/>
        <end position="14"/>
    </location>
</feature>
<feature type="region of interest" description="Disordered" evidence="1">
    <location>
        <begin position="1"/>
        <end position="43"/>
    </location>
</feature>
<keyword evidence="4" id="KW-1185">Reference proteome</keyword>
<evidence type="ECO:0000256" key="2">
    <source>
        <dbReference type="SAM" id="Phobius"/>
    </source>
</evidence>
<organism evidence="3 4">
    <name type="scientific">Phyllosticta capitalensis</name>
    <dbReference type="NCBI Taxonomy" id="121624"/>
    <lineage>
        <taxon>Eukaryota</taxon>
        <taxon>Fungi</taxon>
        <taxon>Dikarya</taxon>
        <taxon>Ascomycota</taxon>
        <taxon>Pezizomycotina</taxon>
        <taxon>Dothideomycetes</taxon>
        <taxon>Dothideomycetes incertae sedis</taxon>
        <taxon>Botryosphaeriales</taxon>
        <taxon>Phyllostictaceae</taxon>
        <taxon>Phyllosticta</taxon>
    </lineage>
</organism>
<dbReference type="Proteomes" id="UP001492380">
    <property type="component" value="Unassembled WGS sequence"/>
</dbReference>
<evidence type="ECO:0000313" key="3">
    <source>
        <dbReference type="EMBL" id="KAK8232399.1"/>
    </source>
</evidence>
<keyword evidence="2" id="KW-1133">Transmembrane helix</keyword>
<feature type="transmembrane region" description="Helical" evidence="2">
    <location>
        <begin position="50"/>
        <end position="73"/>
    </location>
</feature>
<dbReference type="EMBL" id="JBBWRZ010000007">
    <property type="protein sequence ID" value="KAK8232399.1"/>
    <property type="molecule type" value="Genomic_DNA"/>
</dbReference>
<evidence type="ECO:0000313" key="4">
    <source>
        <dbReference type="Proteomes" id="UP001492380"/>
    </source>
</evidence>